<evidence type="ECO:0000256" key="2">
    <source>
        <dbReference type="ARBA" id="ARBA00022801"/>
    </source>
</evidence>
<dbReference type="Proteomes" id="UP000199687">
    <property type="component" value="Unassembled WGS sequence"/>
</dbReference>
<dbReference type="PROSITE" id="PS00893">
    <property type="entry name" value="NUDIX_BOX"/>
    <property type="match status" value="1"/>
</dbReference>
<comment type="cofactor">
    <cofactor evidence="1">
        <name>Mg(2+)</name>
        <dbReference type="ChEBI" id="CHEBI:18420"/>
    </cofactor>
</comment>
<dbReference type="CDD" id="cd03424">
    <property type="entry name" value="NUDIX_ADPRase_Nudt5_UGPPase_Nudt14"/>
    <property type="match status" value="1"/>
</dbReference>
<dbReference type="PROSITE" id="PS51462">
    <property type="entry name" value="NUDIX"/>
    <property type="match status" value="1"/>
</dbReference>
<dbReference type="PANTHER" id="PTHR11839">
    <property type="entry name" value="UDP/ADP-SUGAR PYROPHOSPHATASE"/>
    <property type="match status" value="1"/>
</dbReference>
<dbReference type="EMBL" id="FOGL01000008">
    <property type="protein sequence ID" value="SER67260.1"/>
    <property type="molecule type" value="Genomic_DNA"/>
</dbReference>
<evidence type="ECO:0000259" key="3">
    <source>
        <dbReference type="PROSITE" id="PS51462"/>
    </source>
</evidence>
<feature type="domain" description="Nudix hydrolase" evidence="3">
    <location>
        <begin position="40"/>
        <end position="169"/>
    </location>
</feature>
<dbReference type="InterPro" id="IPR000086">
    <property type="entry name" value="NUDIX_hydrolase_dom"/>
</dbReference>
<organism evidence="4 5">
    <name type="scientific">Gracilibacillus ureilyticus</name>
    <dbReference type="NCBI Taxonomy" id="531814"/>
    <lineage>
        <taxon>Bacteria</taxon>
        <taxon>Bacillati</taxon>
        <taxon>Bacillota</taxon>
        <taxon>Bacilli</taxon>
        <taxon>Bacillales</taxon>
        <taxon>Bacillaceae</taxon>
        <taxon>Gracilibacillus</taxon>
    </lineage>
</organism>
<dbReference type="InterPro" id="IPR020084">
    <property type="entry name" value="NUDIX_hydrolase_CS"/>
</dbReference>
<accession>A0A1H9R3I5</accession>
<dbReference type="STRING" id="531814.SAMN04487944_1086"/>
<dbReference type="GO" id="GO:0019693">
    <property type="term" value="P:ribose phosphate metabolic process"/>
    <property type="evidence" value="ECO:0007669"/>
    <property type="project" value="TreeGrafter"/>
</dbReference>
<dbReference type="RefSeq" id="WP_089740562.1">
    <property type="nucleotide sequence ID" value="NZ_FOGL01000008.1"/>
</dbReference>
<keyword evidence="5" id="KW-1185">Reference proteome</keyword>
<proteinExistence type="predicted"/>
<dbReference type="Gene3D" id="3.90.79.10">
    <property type="entry name" value="Nucleoside Triphosphate Pyrophosphohydrolase"/>
    <property type="match status" value="1"/>
</dbReference>
<evidence type="ECO:0000313" key="5">
    <source>
        <dbReference type="Proteomes" id="UP000199687"/>
    </source>
</evidence>
<dbReference type="PANTHER" id="PTHR11839:SF18">
    <property type="entry name" value="NUDIX HYDROLASE DOMAIN-CONTAINING PROTEIN"/>
    <property type="match status" value="1"/>
</dbReference>
<evidence type="ECO:0000256" key="1">
    <source>
        <dbReference type="ARBA" id="ARBA00001946"/>
    </source>
</evidence>
<name>A0A1H9R3I5_9BACI</name>
<dbReference type="Pfam" id="PF00293">
    <property type="entry name" value="NUDIX"/>
    <property type="match status" value="1"/>
</dbReference>
<dbReference type="GO" id="GO:0016787">
    <property type="term" value="F:hydrolase activity"/>
    <property type="evidence" value="ECO:0007669"/>
    <property type="project" value="UniProtKB-KW"/>
</dbReference>
<dbReference type="AlphaFoldDB" id="A0A1H9R3I5"/>
<dbReference type="GO" id="GO:0006753">
    <property type="term" value="P:nucleoside phosphate metabolic process"/>
    <property type="evidence" value="ECO:0007669"/>
    <property type="project" value="TreeGrafter"/>
</dbReference>
<dbReference type="GO" id="GO:0005829">
    <property type="term" value="C:cytosol"/>
    <property type="evidence" value="ECO:0007669"/>
    <property type="project" value="TreeGrafter"/>
</dbReference>
<sequence length="180" mass="20394">MVNIPWKVTSTQTTQVDRFKITIDEIMVNNQAAKNFSYIQFRDGVCVLAITPDNHIVVLKQYRHAIQSWELELPGGMIDDGEEPLPAAKRELLEETGFHSLEWESLGHFYPSAGSTTEKIHLFLANNASYLKEQNLDHLESIQVEAIPIDTFYQRIADGDIKHGAGLACWAKYLSDKCDN</sequence>
<dbReference type="OrthoDB" id="9806150at2"/>
<dbReference type="InterPro" id="IPR015797">
    <property type="entry name" value="NUDIX_hydrolase-like_dom_sf"/>
</dbReference>
<dbReference type="SUPFAM" id="SSF55811">
    <property type="entry name" value="Nudix"/>
    <property type="match status" value="1"/>
</dbReference>
<gene>
    <name evidence="4" type="ORF">SAMN04487944_1086</name>
</gene>
<keyword evidence="2" id="KW-0378">Hydrolase</keyword>
<protein>
    <submittedName>
        <fullName evidence="4">ADP-ribose pyrophosphatase</fullName>
    </submittedName>
</protein>
<evidence type="ECO:0000313" key="4">
    <source>
        <dbReference type="EMBL" id="SER67260.1"/>
    </source>
</evidence>
<reference evidence="4 5" key="1">
    <citation type="submission" date="2016-10" db="EMBL/GenBank/DDBJ databases">
        <authorList>
            <person name="de Groot N.N."/>
        </authorList>
    </citation>
    <scope>NUCLEOTIDE SEQUENCE [LARGE SCALE GENOMIC DNA]</scope>
    <source>
        <strain evidence="4 5">CGMCC 1.7727</strain>
    </source>
</reference>